<dbReference type="Proteomes" id="UP001526201">
    <property type="component" value="Unassembled WGS sequence"/>
</dbReference>
<evidence type="ECO:0000313" key="4">
    <source>
        <dbReference type="Proteomes" id="UP001526201"/>
    </source>
</evidence>
<reference evidence="3 4" key="1">
    <citation type="journal article" date="2022" name="BMC Genomics">
        <title>Comparative genome analysis of mycobacteria focusing on tRNA and non-coding RNA.</title>
        <authorList>
            <person name="Behra P.R.K."/>
            <person name="Pettersson B.M.F."/>
            <person name="Ramesh M."/>
            <person name="Das S."/>
            <person name="Dasgupta S."/>
            <person name="Kirsebom L.A."/>
        </authorList>
    </citation>
    <scope>NUCLEOTIDE SEQUENCE [LARGE SCALE GENOMIC DNA]</scope>
    <source>
        <strain evidence="3 4">DSM 44078</strain>
    </source>
</reference>
<sequence>MAPFEGRARQLLLAGGFAVAVAAAPAVAFAVMPSAGIATHVAACPAGETEDLYTDNCTPEMAPNVPGGNYATAVPGGTLPEVAGVPVTGGNSGTILGLEENQADVPDVTPHSSISSSP</sequence>
<feature type="region of interest" description="Disordered" evidence="1">
    <location>
        <begin position="90"/>
        <end position="118"/>
    </location>
</feature>
<keyword evidence="4" id="KW-1185">Reference proteome</keyword>
<evidence type="ECO:0000256" key="2">
    <source>
        <dbReference type="SAM" id="SignalP"/>
    </source>
</evidence>
<proteinExistence type="predicted"/>
<evidence type="ECO:0000256" key="1">
    <source>
        <dbReference type="SAM" id="MobiDB-lite"/>
    </source>
</evidence>
<organism evidence="3 4">
    <name type="scientific">Mycolicibacterium komossense</name>
    <dbReference type="NCBI Taxonomy" id="1779"/>
    <lineage>
        <taxon>Bacteria</taxon>
        <taxon>Bacillati</taxon>
        <taxon>Actinomycetota</taxon>
        <taxon>Actinomycetes</taxon>
        <taxon>Mycobacteriales</taxon>
        <taxon>Mycobacteriaceae</taxon>
        <taxon>Mycolicibacterium</taxon>
    </lineage>
</organism>
<keyword evidence="2" id="KW-0732">Signal</keyword>
<name>A0ABT3CN09_9MYCO</name>
<accession>A0ABT3CN09</accession>
<dbReference type="EMBL" id="JACKTY010000052">
    <property type="protein sequence ID" value="MCV7230786.1"/>
    <property type="molecule type" value="Genomic_DNA"/>
</dbReference>
<comment type="caution">
    <text evidence="3">The sequence shown here is derived from an EMBL/GenBank/DDBJ whole genome shotgun (WGS) entry which is preliminary data.</text>
</comment>
<feature type="chain" id="PRO_5045916949" evidence="2">
    <location>
        <begin position="31"/>
        <end position="118"/>
    </location>
</feature>
<protein>
    <submittedName>
        <fullName evidence="3">Intersectin-EH binding protein Ibp1</fullName>
    </submittedName>
</protein>
<evidence type="ECO:0000313" key="3">
    <source>
        <dbReference type="EMBL" id="MCV7230786.1"/>
    </source>
</evidence>
<gene>
    <name evidence="3" type="ORF">H7J73_32755</name>
</gene>
<feature type="signal peptide" evidence="2">
    <location>
        <begin position="1"/>
        <end position="30"/>
    </location>
</feature>